<evidence type="ECO:0000313" key="3">
    <source>
        <dbReference type="Proteomes" id="UP000215914"/>
    </source>
</evidence>
<evidence type="ECO:0000313" key="2">
    <source>
        <dbReference type="EMBL" id="KAF5815410.1"/>
    </source>
</evidence>
<dbReference type="Gramene" id="mRNA:HanXRQr2_Chr03g0122811">
    <property type="protein sequence ID" value="mRNA:HanXRQr2_Chr03g0122811"/>
    <property type="gene ID" value="HanXRQr2_Chr03g0122811"/>
</dbReference>
<feature type="domain" description="CRAL-TRIO" evidence="1">
    <location>
        <begin position="128"/>
        <end position="182"/>
    </location>
</feature>
<organism evidence="2 3">
    <name type="scientific">Helianthus annuus</name>
    <name type="common">Common sunflower</name>
    <dbReference type="NCBI Taxonomy" id="4232"/>
    <lineage>
        <taxon>Eukaryota</taxon>
        <taxon>Viridiplantae</taxon>
        <taxon>Streptophyta</taxon>
        <taxon>Embryophyta</taxon>
        <taxon>Tracheophyta</taxon>
        <taxon>Spermatophyta</taxon>
        <taxon>Magnoliopsida</taxon>
        <taxon>eudicotyledons</taxon>
        <taxon>Gunneridae</taxon>
        <taxon>Pentapetalae</taxon>
        <taxon>asterids</taxon>
        <taxon>campanulids</taxon>
        <taxon>Asterales</taxon>
        <taxon>Asteraceae</taxon>
        <taxon>Asteroideae</taxon>
        <taxon>Heliantheae alliance</taxon>
        <taxon>Heliantheae</taxon>
        <taxon>Helianthus</taxon>
    </lineage>
</organism>
<dbReference type="PANTHER" id="PTHR47041">
    <property type="entry name" value="SEC14 CYTOSOLIC FACTOR FAMILY PROTEIN / PHOSPHOGLYCERIDE TRANSFER FAMILY PROTEIN"/>
    <property type="match status" value="1"/>
</dbReference>
<comment type="caution">
    <text evidence="2">The sequence shown here is derived from an EMBL/GenBank/DDBJ whole genome shotgun (WGS) entry which is preliminary data.</text>
</comment>
<dbReference type="EMBL" id="MNCJ02000318">
    <property type="protein sequence ID" value="KAF5815410.1"/>
    <property type="molecule type" value="Genomic_DNA"/>
</dbReference>
<reference evidence="2" key="1">
    <citation type="journal article" date="2017" name="Nature">
        <title>The sunflower genome provides insights into oil metabolism, flowering and Asterid evolution.</title>
        <authorList>
            <person name="Badouin H."/>
            <person name="Gouzy J."/>
            <person name="Grassa C.J."/>
            <person name="Murat F."/>
            <person name="Staton S.E."/>
            <person name="Cottret L."/>
            <person name="Lelandais-Briere C."/>
            <person name="Owens G.L."/>
            <person name="Carrere S."/>
            <person name="Mayjonade B."/>
            <person name="Legrand L."/>
            <person name="Gill N."/>
            <person name="Kane N.C."/>
            <person name="Bowers J.E."/>
            <person name="Hubner S."/>
            <person name="Bellec A."/>
            <person name="Berard A."/>
            <person name="Berges H."/>
            <person name="Blanchet N."/>
            <person name="Boniface M.C."/>
            <person name="Brunel D."/>
            <person name="Catrice O."/>
            <person name="Chaidir N."/>
            <person name="Claudel C."/>
            <person name="Donnadieu C."/>
            <person name="Faraut T."/>
            <person name="Fievet G."/>
            <person name="Helmstetter N."/>
            <person name="King M."/>
            <person name="Knapp S.J."/>
            <person name="Lai Z."/>
            <person name="Le Paslier M.C."/>
            <person name="Lippi Y."/>
            <person name="Lorenzon L."/>
            <person name="Mandel J.R."/>
            <person name="Marage G."/>
            <person name="Marchand G."/>
            <person name="Marquand E."/>
            <person name="Bret-Mestries E."/>
            <person name="Morien E."/>
            <person name="Nambeesan S."/>
            <person name="Nguyen T."/>
            <person name="Pegot-Espagnet P."/>
            <person name="Pouilly N."/>
            <person name="Raftis F."/>
            <person name="Sallet E."/>
            <person name="Schiex T."/>
            <person name="Thomas J."/>
            <person name="Vandecasteele C."/>
            <person name="Vares D."/>
            <person name="Vear F."/>
            <person name="Vautrin S."/>
            <person name="Crespi M."/>
            <person name="Mangin B."/>
            <person name="Burke J.M."/>
            <person name="Salse J."/>
            <person name="Munos S."/>
            <person name="Vincourt P."/>
            <person name="Rieseberg L.H."/>
            <person name="Langlade N.B."/>
        </authorList>
    </citation>
    <scope>NUCLEOTIDE SEQUENCE</scope>
    <source>
        <tissue evidence="2">Leaves</tissue>
    </source>
</reference>
<accession>A0A9K3JJ22</accession>
<sequence>MGIGYQLLDGVGVDWGMFDMLWALALLDLLVWAGDIRGWQSQIHAGGRGLGKLTVDVITCWFDVRNDEEMQQGEEEALFCILCNVKVLACRCLVKEGDREAPSFLFMLFTSPECSKVEYEVLRLLGLEHSQITVLMDCGLSFFGILVKTLRSCVAFLQDYYPTRLGCLLVVWLPSIARVITQTQFQVSMFDFVLFSHHHFLFAIITERGQKHKG</sequence>
<reference evidence="2" key="2">
    <citation type="submission" date="2020-06" db="EMBL/GenBank/DDBJ databases">
        <title>Helianthus annuus Genome sequencing and assembly Release 2.</title>
        <authorList>
            <person name="Gouzy J."/>
            <person name="Langlade N."/>
            <person name="Munos S."/>
        </authorList>
    </citation>
    <scope>NUCLEOTIDE SEQUENCE</scope>
    <source>
        <tissue evidence="2">Leaves</tissue>
    </source>
</reference>
<name>A0A9K3JJ22_HELAN</name>
<dbReference type="Pfam" id="PF00650">
    <property type="entry name" value="CRAL_TRIO"/>
    <property type="match status" value="1"/>
</dbReference>
<gene>
    <name evidence="2" type="ORF">HanXRQr2_Chr03g0122811</name>
</gene>
<proteinExistence type="predicted"/>
<dbReference type="InterPro" id="IPR001251">
    <property type="entry name" value="CRAL-TRIO_dom"/>
</dbReference>
<dbReference type="Gene3D" id="3.40.525.10">
    <property type="entry name" value="CRAL-TRIO lipid binding domain"/>
    <property type="match status" value="1"/>
</dbReference>
<dbReference type="PANTHER" id="PTHR47041:SF7">
    <property type="entry name" value="PHOSPHATIDYLINOSITOL_PHOSPHATIDYLCHOLINE TRANSFER PROTEIN SFH12-LIKE ISOFORM X1"/>
    <property type="match status" value="1"/>
</dbReference>
<dbReference type="SUPFAM" id="SSF52087">
    <property type="entry name" value="CRAL/TRIO domain"/>
    <property type="match status" value="1"/>
</dbReference>
<dbReference type="Proteomes" id="UP000215914">
    <property type="component" value="Unassembled WGS sequence"/>
</dbReference>
<evidence type="ECO:0000259" key="1">
    <source>
        <dbReference type="Pfam" id="PF00650"/>
    </source>
</evidence>
<protein>
    <submittedName>
        <fullName evidence="2">CRAL-TRIO lipid binding domain-containing protein</fullName>
    </submittedName>
</protein>
<dbReference type="InterPro" id="IPR036865">
    <property type="entry name" value="CRAL-TRIO_dom_sf"/>
</dbReference>
<keyword evidence="3" id="KW-1185">Reference proteome</keyword>
<dbReference type="AlphaFoldDB" id="A0A9K3JJ22"/>